<comment type="caution">
    <text evidence="2">The sequence shown here is derived from an EMBL/GenBank/DDBJ whole genome shotgun (WGS) entry which is preliminary data.</text>
</comment>
<keyword evidence="1" id="KW-0812">Transmembrane</keyword>
<feature type="transmembrane region" description="Helical" evidence="1">
    <location>
        <begin position="188"/>
        <end position="206"/>
    </location>
</feature>
<reference evidence="2 3" key="1">
    <citation type="submission" date="2022-09" db="EMBL/GenBank/DDBJ databases">
        <title>Enrichment on poylsaccharides allowed isolation of novel metabolic and taxonomic groups of Haloarchaea.</title>
        <authorList>
            <person name="Sorokin D.Y."/>
            <person name="Elcheninov A.G."/>
            <person name="Khizhniak T.V."/>
            <person name="Kolganova T.V."/>
            <person name="Kublanov I.V."/>
        </authorList>
    </citation>
    <scope>NUCLEOTIDE SEQUENCE [LARGE SCALE GENOMIC DNA]</scope>
    <source>
        <strain evidence="2 3">AArc-curdl1</strain>
    </source>
</reference>
<feature type="transmembrane region" description="Helical" evidence="1">
    <location>
        <begin position="105"/>
        <end position="127"/>
    </location>
</feature>
<sequence length="287" mass="31194">MDKKDGLEVLALLFVFFTATIAIPGYWLFGAGAATELDNMLSFLTYGVMGAASVILIFAGGIYLDDRGFYDDHPEFAAVDFLSIHSPEQTWLGQKFPELTKPVNLFSIFLIISLILGAGISISGQFATGVPSLVEASVTDGTTLGLAVEPAVSAETLFFNVVLLMGHVAVFYYLLYTKGGLTARQSIIISKIVAVFLNTIWFYIYHSLRYATEESSQIGILILGFMLNTVTALTHSMIPAYLIHASNNLFNTATVYGVFTSETVIIIVTLGTLGASGVLWIRLMRNL</sequence>
<evidence type="ECO:0000313" key="3">
    <source>
        <dbReference type="Proteomes" id="UP001321047"/>
    </source>
</evidence>
<feature type="transmembrane region" description="Helical" evidence="1">
    <location>
        <begin position="218"/>
        <end position="243"/>
    </location>
</feature>
<feature type="transmembrane region" description="Helical" evidence="1">
    <location>
        <begin position="7"/>
        <end position="29"/>
    </location>
</feature>
<name>A0AAP3E8Y1_9EURY</name>
<proteinExistence type="predicted"/>
<dbReference type="AlphaFoldDB" id="A0AAP3E8Y1"/>
<keyword evidence="3" id="KW-1185">Reference proteome</keyword>
<organism evidence="2 3">
    <name type="scientific">Natronosalvus hydrolyticus</name>
    <dbReference type="NCBI Taxonomy" id="2979988"/>
    <lineage>
        <taxon>Archaea</taxon>
        <taxon>Methanobacteriati</taxon>
        <taxon>Methanobacteriota</taxon>
        <taxon>Stenosarchaea group</taxon>
        <taxon>Halobacteria</taxon>
        <taxon>Halobacteriales</taxon>
        <taxon>Natrialbaceae</taxon>
        <taxon>Natronosalvus</taxon>
    </lineage>
</organism>
<evidence type="ECO:0000313" key="2">
    <source>
        <dbReference type="EMBL" id="MCU4754377.1"/>
    </source>
</evidence>
<keyword evidence="1" id="KW-1133">Transmembrane helix</keyword>
<dbReference type="RefSeq" id="WP_342810679.1">
    <property type="nucleotide sequence ID" value="NZ_JAOPJZ010000040.1"/>
</dbReference>
<dbReference type="Proteomes" id="UP001321047">
    <property type="component" value="Unassembled WGS sequence"/>
</dbReference>
<gene>
    <name evidence="2" type="ORF">OB919_20785</name>
</gene>
<feature type="transmembrane region" description="Helical" evidence="1">
    <location>
        <begin position="255"/>
        <end position="281"/>
    </location>
</feature>
<dbReference type="EMBL" id="JAOPJZ010000040">
    <property type="protein sequence ID" value="MCU4754377.1"/>
    <property type="molecule type" value="Genomic_DNA"/>
</dbReference>
<keyword evidence="1" id="KW-0472">Membrane</keyword>
<protein>
    <submittedName>
        <fullName evidence="2">Uncharacterized protein</fullName>
    </submittedName>
</protein>
<feature type="transmembrane region" description="Helical" evidence="1">
    <location>
        <begin position="157"/>
        <end position="176"/>
    </location>
</feature>
<feature type="transmembrane region" description="Helical" evidence="1">
    <location>
        <begin position="41"/>
        <end position="64"/>
    </location>
</feature>
<evidence type="ECO:0000256" key="1">
    <source>
        <dbReference type="SAM" id="Phobius"/>
    </source>
</evidence>
<accession>A0AAP3E8Y1</accession>